<keyword evidence="3" id="KW-0274">FAD</keyword>
<protein>
    <submittedName>
        <fullName evidence="6">FAD-binding monooxygenase</fullName>
    </submittedName>
</protein>
<proteinExistence type="predicted"/>
<keyword evidence="7" id="KW-1185">Reference proteome</keyword>
<comment type="cofactor">
    <cofactor evidence="1">
        <name>FAD</name>
        <dbReference type="ChEBI" id="CHEBI:57692"/>
    </cofactor>
</comment>
<dbReference type="OrthoDB" id="2096480at2759"/>
<dbReference type="GO" id="GO:0016709">
    <property type="term" value="F:oxidoreductase activity, acting on paired donors, with incorporation or reduction of molecular oxygen, NAD(P)H as one donor, and incorporation of one atom of oxygen"/>
    <property type="evidence" value="ECO:0007669"/>
    <property type="project" value="UniProtKB-ARBA"/>
</dbReference>
<dbReference type="InterPro" id="IPR050641">
    <property type="entry name" value="RIFMO-like"/>
</dbReference>
<dbReference type="PANTHER" id="PTHR43004">
    <property type="entry name" value="TRK SYSTEM POTASSIUM UPTAKE PROTEIN"/>
    <property type="match status" value="1"/>
</dbReference>
<dbReference type="Pfam" id="PF01494">
    <property type="entry name" value="FAD_binding_3"/>
    <property type="match status" value="1"/>
</dbReference>
<keyword evidence="6" id="KW-0503">Monooxygenase</keyword>
<keyword evidence="4" id="KW-0560">Oxidoreductase</keyword>
<feature type="domain" description="FAD-binding" evidence="5">
    <location>
        <begin position="5"/>
        <end position="350"/>
    </location>
</feature>
<dbReference type="RefSeq" id="XP_046044474.1">
    <property type="nucleotide sequence ID" value="XM_046197795.1"/>
</dbReference>
<evidence type="ECO:0000313" key="6">
    <source>
        <dbReference type="EMBL" id="KAH7234709.1"/>
    </source>
</evidence>
<organism evidence="6 7">
    <name type="scientific">Fusarium redolens</name>
    <dbReference type="NCBI Taxonomy" id="48865"/>
    <lineage>
        <taxon>Eukaryota</taxon>
        <taxon>Fungi</taxon>
        <taxon>Dikarya</taxon>
        <taxon>Ascomycota</taxon>
        <taxon>Pezizomycotina</taxon>
        <taxon>Sordariomycetes</taxon>
        <taxon>Hypocreomycetidae</taxon>
        <taxon>Hypocreales</taxon>
        <taxon>Nectriaceae</taxon>
        <taxon>Fusarium</taxon>
        <taxon>Fusarium redolens species complex</taxon>
    </lineage>
</organism>
<dbReference type="PANTHER" id="PTHR43004:SF19">
    <property type="entry name" value="BINDING MONOOXYGENASE, PUTATIVE (JCVI)-RELATED"/>
    <property type="match status" value="1"/>
</dbReference>
<dbReference type="SUPFAM" id="SSF51905">
    <property type="entry name" value="FAD/NAD(P)-binding domain"/>
    <property type="match status" value="1"/>
</dbReference>
<dbReference type="AlphaFoldDB" id="A0A9P9G7Y9"/>
<dbReference type="GO" id="GO:0071949">
    <property type="term" value="F:FAD binding"/>
    <property type="evidence" value="ECO:0007669"/>
    <property type="project" value="InterPro"/>
</dbReference>
<dbReference type="EMBL" id="JAGMUX010000017">
    <property type="protein sequence ID" value="KAH7234709.1"/>
    <property type="molecule type" value="Genomic_DNA"/>
</dbReference>
<accession>A0A9P9G7Y9</accession>
<evidence type="ECO:0000256" key="1">
    <source>
        <dbReference type="ARBA" id="ARBA00001974"/>
    </source>
</evidence>
<gene>
    <name evidence="6" type="ORF">BKA55DRAFT_666915</name>
</gene>
<dbReference type="PRINTS" id="PR00420">
    <property type="entry name" value="RNGMNOXGNASE"/>
</dbReference>
<evidence type="ECO:0000256" key="3">
    <source>
        <dbReference type="ARBA" id="ARBA00022827"/>
    </source>
</evidence>
<evidence type="ECO:0000256" key="2">
    <source>
        <dbReference type="ARBA" id="ARBA00022630"/>
    </source>
</evidence>
<dbReference type="InterPro" id="IPR002938">
    <property type="entry name" value="FAD-bd"/>
</dbReference>
<dbReference type="Proteomes" id="UP000720189">
    <property type="component" value="Unassembled WGS sequence"/>
</dbReference>
<dbReference type="InterPro" id="IPR036188">
    <property type="entry name" value="FAD/NAD-bd_sf"/>
</dbReference>
<dbReference type="GeneID" id="70227749"/>
<sequence length="413" mass="45023">MTNQSVIVVGAGPVGLFTALILAQKGIKVTVIEADEGISRSPRAALPCVILEFAKAGIAQEVFEYGCRSEHGYSWRDGNDTTKVLADFTPPSADNPNLCAAMIGQDVLSQIFLKHLINTGNAEIIFNHAFTRAEDHGDSVTVHARRVLDDQELSFNCRYVVGADGGKSSIRKSLGLSLEGFTWSDIRLIAVNILYDIEKFGWKHGNFIVHPEDWAIVVKRGKGTLWRVATSVPFAEGADGEPITDKTVFPIIKERLARILPGNTDEIVYLQAAPYTIHQRCVSKYRVGNIILAGDAAHLNNPVGGLGLTTGILDAAHLGKALTQILNENAPDAVLDEYAKARREVFTNITNPTSTANLLRLKSTAPEDIIAREAFFKMMNDPNDRSQVFAGMAKEMGLSTTLDMKDLGPRPQL</sequence>
<name>A0A9P9G7Y9_FUSRE</name>
<dbReference type="Gene3D" id="3.30.9.10">
    <property type="entry name" value="D-Amino Acid Oxidase, subunit A, domain 2"/>
    <property type="match status" value="1"/>
</dbReference>
<evidence type="ECO:0000313" key="7">
    <source>
        <dbReference type="Proteomes" id="UP000720189"/>
    </source>
</evidence>
<evidence type="ECO:0000259" key="5">
    <source>
        <dbReference type="Pfam" id="PF01494"/>
    </source>
</evidence>
<comment type="caution">
    <text evidence="6">The sequence shown here is derived from an EMBL/GenBank/DDBJ whole genome shotgun (WGS) entry which is preliminary data.</text>
</comment>
<keyword evidence="2" id="KW-0285">Flavoprotein</keyword>
<dbReference type="Gene3D" id="3.50.50.60">
    <property type="entry name" value="FAD/NAD(P)-binding domain"/>
    <property type="match status" value="1"/>
</dbReference>
<evidence type="ECO:0000256" key="4">
    <source>
        <dbReference type="ARBA" id="ARBA00023002"/>
    </source>
</evidence>
<reference evidence="6" key="1">
    <citation type="journal article" date="2021" name="Nat. Commun.">
        <title>Genetic determinants of endophytism in the Arabidopsis root mycobiome.</title>
        <authorList>
            <person name="Mesny F."/>
            <person name="Miyauchi S."/>
            <person name="Thiergart T."/>
            <person name="Pickel B."/>
            <person name="Atanasova L."/>
            <person name="Karlsson M."/>
            <person name="Huettel B."/>
            <person name="Barry K.W."/>
            <person name="Haridas S."/>
            <person name="Chen C."/>
            <person name="Bauer D."/>
            <person name="Andreopoulos W."/>
            <person name="Pangilinan J."/>
            <person name="LaButti K."/>
            <person name="Riley R."/>
            <person name="Lipzen A."/>
            <person name="Clum A."/>
            <person name="Drula E."/>
            <person name="Henrissat B."/>
            <person name="Kohler A."/>
            <person name="Grigoriev I.V."/>
            <person name="Martin F.M."/>
            <person name="Hacquard S."/>
        </authorList>
    </citation>
    <scope>NUCLEOTIDE SEQUENCE</scope>
    <source>
        <strain evidence="6">MPI-CAGE-AT-0023</strain>
    </source>
</reference>